<organism evidence="1 2">
    <name type="scientific">Candidatus Thiomargarita nelsonii</name>
    <dbReference type="NCBI Taxonomy" id="1003181"/>
    <lineage>
        <taxon>Bacteria</taxon>
        <taxon>Pseudomonadati</taxon>
        <taxon>Pseudomonadota</taxon>
        <taxon>Gammaproteobacteria</taxon>
        <taxon>Thiotrichales</taxon>
        <taxon>Thiotrichaceae</taxon>
        <taxon>Thiomargarita</taxon>
    </lineage>
</organism>
<name>A0A4E0QXD3_9GAMM</name>
<protein>
    <submittedName>
        <fullName evidence="1">Uncharacterized protein</fullName>
    </submittedName>
</protein>
<gene>
    <name evidence="1" type="ORF">PN36_32155</name>
</gene>
<evidence type="ECO:0000313" key="1">
    <source>
        <dbReference type="EMBL" id="TGN99891.1"/>
    </source>
</evidence>
<dbReference type="Proteomes" id="UP000030428">
    <property type="component" value="Unassembled WGS sequence"/>
</dbReference>
<accession>A0A4E0QXD3</accession>
<proteinExistence type="predicted"/>
<comment type="caution">
    <text evidence="1">The sequence shown here is derived from an EMBL/GenBank/DDBJ whole genome shotgun (WGS) entry which is preliminary data.</text>
</comment>
<sequence length="80" mass="9446">MLSDDKYLSITDEIIDKLSQIDKEFLAFFRFGDLLGKAIEEELRNNQRFYNTLDYLMKKGLAQDIYKMKAQLEEQTSQGK</sequence>
<evidence type="ECO:0000313" key="2">
    <source>
        <dbReference type="Proteomes" id="UP000030428"/>
    </source>
</evidence>
<dbReference type="AlphaFoldDB" id="A0A4E0QXD3"/>
<reference evidence="1 2" key="1">
    <citation type="journal article" date="2016" name="Front. Microbiol.">
        <title>Single-Cell (Meta-)Genomics of a Dimorphic Candidatus Thiomargarita nelsonii Reveals Genomic Plasticity.</title>
        <authorList>
            <person name="Flood B.E."/>
            <person name="Fliss P."/>
            <person name="Jones D.S."/>
            <person name="Dick G.J."/>
            <person name="Jain S."/>
            <person name="Kaster A.K."/>
            <person name="Winkel M."/>
            <person name="Mussmann M."/>
            <person name="Bailey J."/>
        </authorList>
    </citation>
    <scope>NUCLEOTIDE SEQUENCE [LARGE SCALE GENOMIC DNA]</scope>
    <source>
        <strain evidence="1">Hydrate Ridge</strain>
    </source>
</reference>
<dbReference type="EMBL" id="JSZA02000274">
    <property type="protein sequence ID" value="TGN99891.1"/>
    <property type="molecule type" value="Genomic_DNA"/>
</dbReference>
<keyword evidence="2" id="KW-1185">Reference proteome</keyword>